<proteinExistence type="inferred from homology"/>
<evidence type="ECO:0000256" key="2">
    <source>
        <dbReference type="ARBA" id="ARBA00023002"/>
    </source>
</evidence>
<comment type="similarity">
    <text evidence="1 3">Belongs to the short-chain dehydrogenases/reductases (SDR) family.</text>
</comment>
<evidence type="ECO:0000313" key="5">
    <source>
        <dbReference type="Proteomes" id="UP000032668"/>
    </source>
</evidence>
<dbReference type="OrthoDB" id="9803333at2"/>
<dbReference type="InterPro" id="IPR036291">
    <property type="entry name" value="NAD(P)-bd_dom_sf"/>
</dbReference>
<dbReference type="FunFam" id="3.40.50.720:FF:000173">
    <property type="entry name" value="3-oxoacyl-[acyl-carrier protein] reductase"/>
    <property type="match status" value="1"/>
</dbReference>
<reference evidence="4 5" key="1">
    <citation type="submission" date="2012-11" db="EMBL/GenBank/DDBJ databases">
        <title>Whole genome sequence of Acidocella aminolytica 101 = DSM 11237.</title>
        <authorList>
            <person name="Azuma Y."/>
            <person name="Higashiura N."/>
            <person name="Hirakawa H."/>
            <person name="Matsushita K."/>
        </authorList>
    </citation>
    <scope>NUCLEOTIDE SEQUENCE [LARGE SCALE GENOMIC DNA]</scope>
    <source>
        <strain evidence="5">101 / DSM 11237</strain>
    </source>
</reference>
<dbReference type="PANTHER" id="PTHR42760:SF133">
    <property type="entry name" value="3-OXOACYL-[ACYL-CARRIER-PROTEIN] REDUCTASE"/>
    <property type="match status" value="1"/>
</dbReference>
<dbReference type="Pfam" id="PF00106">
    <property type="entry name" value="adh_short"/>
    <property type="match status" value="1"/>
</dbReference>
<keyword evidence="2" id="KW-0560">Oxidoreductase</keyword>
<dbReference type="GO" id="GO:0016616">
    <property type="term" value="F:oxidoreductase activity, acting on the CH-OH group of donors, NAD or NADP as acceptor"/>
    <property type="evidence" value="ECO:0007669"/>
    <property type="project" value="TreeGrafter"/>
</dbReference>
<comment type="caution">
    <text evidence="4">The sequence shown here is derived from an EMBL/GenBank/DDBJ whole genome shotgun (WGS) entry which is preliminary data.</text>
</comment>
<dbReference type="Gene3D" id="3.40.50.720">
    <property type="entry name" value="NAD(P)-binding Rossmann-like Domain"/>
    <property type="match status" value="1"/>
</dbReference>
<dbReference type="AlphaFoldDB" id="A0A0D6PFA0"/>
<dbReference type="InterPro" id="IPR020904">
    <property type="entry name" value="Sc_DH/Rdtase_CS"/>
</dbReference>
<dbReference type="InterPro" id="IPR002347">
    <property type="entry name" value="SDR_fam"/>
</dbReference>
<dbReference type="SUPFAM" id="SSF51735">
    <property type="entry name" value="NAD(P)-binding Rossmann-fold domains"/>
    <property type="match status" value="1"/>
</dbReference>
<keyword evidence="5" id="KW-1185">Reference proteome</keyword>
<organism evidence="4 5">
    <name type="scientific">Acidocella aminolytica 101 = DSM 11237</name>
    <dbReference type="NCBI Taxonomy" id="1120923"/>
    <lineage>
        <taxon>Bacteria</taxon>
        <taxon>Pseudomonadati</taxon>
        <taxon>Pseudomonadota</taxon>
        <taxon>Alphaproteobacteria</taxon>
        <taxon>Acetobacterales</taxon>
        <taxon>Acidocellaceae</taxon>
        <taxon>Acidocella</taxon>
    </lineage>
</organism>
<accession>A0A0D6PFA0</accession>
<evidence type="ECO:0000313" key="4">
    <source>
        <dbReference type="EMBL" id="GAN80342.1"/>
    </source>
</evidence>
<dbReference type="PRINTS" id="PR00080">
    <property type="entry name" value="SDRFAMILY"/>
</dbReference>
<dbReference type="Proteomes" id="UP000032668">
    <property type="component" value="Unassembled WGS sequence"/>
</dbReference>
<sequence length="264" mass="27258">MISSPFPQPQVPPGTVSADLAGKHVIVTGVAGGIGGCVARHFAAAGAHVSAADIREQALRAVVEDIKSTGASIQAIPVDISNPDSVRAMTDAARTAFGPVDILVHAAAIDAPRGLAWELDDSHWQRIINVDLNGSFWCAKSVIPEMIEKRQGRIILISSVSAKIGSASTSCAYNAAKSGVIGMVIGLAKQLEQHNVLVNAVAPGSIGTGEPMIEEEITFEVANYPLPIVGPDPVARACLYLAGSGGSWTSGSVLNVSGGRLHGW</sequence>
<protein>
    <submittedName>
        <fullName evidence="4">Oxidoreductase/SDR, 3-oxoacyl-(Acyl carrier protein) reductase</fullName>
    </submittedName>
</protein>
<dbReference type="STRING" id="1120923.SAMN02746095_00049"/>
<evidence type="ECO:0000256" key="3">
    <source>
        <dbReference type="RuleBase" id="RU000363"/>
    </source>
</evidence>
<dbReference type="RefSeq" id="WP_048878757.1">
    <property type="nucleotide sequence ID" value="NZ_BANC01000044.1"/>
</dbReference>
<dbReference type="PRINTS" id="PR00081">
    <property type="entry name" value="GDHRDH"/>
</dbReference>
<gene>
    <name evidence="4" type="ORF">Aam_045_016</name>
</gene>
<dbReference type="EMBL" id="BANC01000044">
    <property type="protein sequence ID" value="GAN80342.1"/>
    <property type="molecule type" value="Genomic_DNA"/>
</dbReference>
<name>A0A0D6PFA0_9PROT</name>
<evidence type="ECO:0000256" key="1">
    <source>
        <dbReference type="ARBA" id="ARBA00006484"/>
    </source>
</evidence>
<dbReference type="PROSITE" id="PS00061">
    <property type="entry name" value="ADH_SHORT"/>
    <property type="match status" value="1"/>
</dbReference>
<dbReference type="PANTHER" id="PTHR42760">
    <property type="entry name" value="SHORT-CHAIN DEHYDROGENASES/REDUCTASES FAMILY MEMBER"/>
    <property type="match status" value="1"/>
</dbReference>